<gene>
    <name evidence="2" type="ORF">CPter291_0587</name>
</gene>
<dbReference type="EMBL" id="CP013236">
    <property type="protein sequence ID" value="AMP12873.1"/>
    <property type="molecule type" value="Genomic_DNA"/>
</dbReference>
<organism evidence="2 3">
    <name type="scientific">Collimonas pratensis</name>
    <dbReference type="NCBI Taxonomy" id="279113"/>
    <lineage>
        <taxon>Bacteria</taxon>
        <taxon>Pseudomonadati</taxon>
        <taxon>Pseudomonadota</taxon>
        <taxon>Betaproteobacteria</taxon>
        <taxon>Burkholderiales</taxon>
        <taxon>Oxalobacteraceae</taxon>
        <taxon>Collimonas</taxon>
    </lineage>
</organism>
<evidence type="ECO:0000313" key="3">
    <source>
        <dbReference type="Proteomes" id="UP000074914"/>
    </source>
</evidence>
<evidence type="ECO:0000313" key="2">
    <source>
        <dbReference type="EMBL" id="AMP12873.1"/>
    </source>
</evidence>
<keyword evidence="3" id="KW-1185">Reference proteome</keyword>
<dbReference type="Proteomes" id="UP000074914">
    <property type="component" value="Chromosome"/>
</dbReference>
<accession>A0ABM5Z1B4</accession>
<sequence length="191" mass="21191">MISGNTDKGNFSDSLYRQVMAEDFDALAPDLQHFHSLRGQLTLHGRCTVKGPETMLGRCLGRLFSLPKACAETSFMFELDADSEQETWRRRFPGRTMASRMHVSAGRLVEQLGPVALHFALSVTAGRLNMRLLRITCCGIACPEFMIPAVLAEETGADGKLYFNVAAKLPRAGVLAQYHGYLDLRQVKSRP</sequence>
<proteinExistence type="predicted"/>
<evidence type="ECO:0000259" key="1">
    <source>
        <dbReference type="Pfam" id="PF13761"/>
    </source>
</evidence>
<feature type="domain" description="DUF4166" evidence="1">
    <location>
        <begin position="27"/>
        <end position="182"/>
    </location>
</feature>
<protein>
    <recommendedName>
        <fullName evidence="1">DUF4166 domain-containing protein</fullName>
    </recommendedName>
</protein>
<dbReference type="Pfam" id="PF13761">
    <property type="entry name" value="DUF4166"/>
    <property type="match status" value="1"/>
</dbReference>
<dbReference type="RefSeq" id="WP_062111842.1">
    <property type="nucleotide sequence ID" value="NZ_CP013236.1"/>
</dbReference>
<reference evidence="2 3" key="1">
    <citation type="submission" date="2015-11" db="EMBL/GenBank/DDBJ databases">
        <title>Exploring the genomic traits of fungus-feeding bacterial genus Collimonas.</title>
        <authorList>
            <person name="Song C."/>
            <person name="Schmidt R."/>
            <person name="de Jager V."/>
            <person name="Krzyzanowska D."/>
            <person name="Jongedijk E."/>
            <person name="Cankar K."/>
            <person name="Beekwilder J."/>
            <person name="van Veen A."/>
            <person name="de Boer W."/>
            <person name="van Veen J.A."/>
            <person name="Garbeva P."/>
        </authorList>
    </citation>
    <scope>NUCLEOTIDE SEQUENCE [LARGE SCALE GENOMIC DNA]</scope>
    <source>
        <strain evidence="2 3">Ter291</strain>
    </source>
</reference>
<dbReference type="InterPro" id="IPR025311">
    <property type="entry name" value="DUF4166"/>
</dbReference>
<name>A0ABM5Z1B4_9BURK</name>